<dbReference type="SUPFAM" id="SSF82784">
    <property type="entry name" value="OsmC-like"/>
    <property type="match status" value="1"/>
</dbReference>
<dbReference type="Gene3D" id="3.30.300.20">
    <property type="match status" value="1"/>
</dbReference>
<protein>
    <submittedName>
        <fullName evidence="1">Osmotically inducible protein OsmC</fullName>
    </submittedName>
</protein>
<dbReference type="AlphaFoldDB" id="A0A1W6MUZ7"/>
<organism evidence="1 2">
    <name type="scientific">Methylocystis bryophila</name>
    <dbReference type="NCBI Taxonomy" id="655015"/>
    <lineage>
        <taxon>Bacteria</taxon>
        <taxon>Pseudomonadati</taxon>
        <taxon>Pseudomonadota</taxon>
        <taxon>Alphaproteobacteria</taxon>
        <taxon>Hyphomicrobiales</taxon>
        <taxon>Methylocystaceae</taxon>
        <taxon>Methylocystis</taxon>
    </lineage>
</organism>
<dbReference type="RefSeq" id="WP_085771503.1">
    <property type="nucleotide sequence ID" value="NZ_AP027149.1"/>
</dbReference>
<dbReference type="Proteomes" id="UP000193978">
    <property type="component" value="Chromosome"/>
</dbReference>
<dbReference type="OrthoDB" id="9795405at2"/>
<keyword evidence="2" id="KW-1185">Reference proteome</keyword>
<evidence type="ECO:0000313" key="2">
    <source>
        <dbReference type="Proteomes" id="UP000193978"/>
    </source>
</evidence>
<dbReference type="InterPro" id="IPR003718">
    <property type="entry name" value="OsmC/Ohr_fam"/>
</dbReference>
<name>A0A1W6MUZ7_9HYPH</name>
<dbReference type="Pfam" id="PF02566">
    <property type="entry name" value="OsmC"/>
    <property type="match status" value="1"/>
</dbReference>
<dbReference type="PANTHER" id="PTHR42830">
    <property type="entry name" value="OSMOTICALLY INDUCIBLE FAMILY PROTEIN"/>
    <property type="match status" value="1"/>
</dbReference>
<dbReference type="KEGG" id="mbry:B1812_10295"/>
<dbReference type="InterPro" id="IPR036102">
    <property type="entry name" value="OsmC/Ohrsf"/>
</dbReference>
<proteinExistence type="predicted"/>
<sequence>MSEHRATISWARGGADFGYRNYPRDHQWRFEAGVEVPASAAPAYLGNPGRVDPEQAFVASLSSCHMLTFLAFASREGFIVDSYEDQAVGFLEKKAGKLAVTRVELRPKIVFSGPKTPSPEDIDRLHANAHQECFIANSVSTTVSVFPAP</sequence>
<dbReference type="PANTHER" id="PTHR42830:SF2">
    <property type="entry name" value="OSMC_OHR FAMILY PROTEIN"/>
    <property type="match status" value="1"/>
</dbReference>
<evidence type="ECO:0000313" key="1">
    <source>
        <dbReference type="EMBL" id="ARN81402.1"/>
    </source>
</evidence>
<accession>A0A1W6MUZ7</accession>
<reference evidence="1 2" key="1">
    <citation type="submission" date="2017-02" db="EMBL/GenBank/DDBJ databases">
        <authorList>
            <person name="Peterson S.W."/>
        </authorList>
    </citation>
    <scope>NUCLEOTIDE SEQUENCE [LARGE SCALE GENOMIC DNA]</scope>
    <source>
        <strain evidence="1 2">S285</strain>
    </source>
</reference>
<dbReference type="InterPro" id="IPR015946">
    <property type="entry name" value="KH_dom-like_a/b"/>
</dbReference>
<gene>
    <name evidence="1" type="ORF">B1812_10295</name>
</gene>
<dbReference type="InterPro" id="IPR052707">
    <property type="entry name" value="OsmC_Ohr_Peroxiredoxin"/>
</dbReference>
<dbReference type="EMBL" id="CP019948">
    <property type="protein sequence ID" value="ARN81402.1"/>
    <property type="molecule type" value="Genomic_DNA"/>
</dbReference>
<dbReference type="STRING" id="655015.B1812_10295"/>